<feature type="compositionally biased region" description="Basic and acidic residues" evidence="1">
    <location>
        <begin position="458"/>
        <end position="472"/>
    </location>
</feature>
<feature type="compositionally biased region" description="Basic and acidic residues" evidence="1">
    <location>
        <begin position="83"/>
        <end position="94"/>
    </location>
</feature>
<organism evidence="3 4">
    <name type="scientific">Basidiobolus meristosporus CBS 931.73</name>
    <dbReference type="NCBI Taxonomy" id="1314790"/>
    <lineage>
        <taxon>Eukaryota</taxon>
        <taxon>Fungi</taxon>
        <taxon>Fungi incertae sedis</taxon>
        <taxon>Zoopagomycota</taxon>
        <taxon>Entomophthoromycotina</taxon>
        <taxon>Basidiobolomycetes</taxon>
        <taxon>Basidiobolales</taxon>
        <taxon>Basidiobolaceae</taxon>
        <taxon>Basidiobolus</taxon>
    </lineage>
</organism>
<feature type="region of interest" description="Disordered" evidence="1">
    <location>
        <begin position="282"/>
        <end position="500"/>
    </location>
</feature>
<dbReference type="InterPro" id="IPR039110">
    <property type="entry name" value="KNL2-like"/>
</dbReference>
<dbReference type="InParanoid" id="A0A1Y1XN43"/>
<feature type="compositionally biased region" description="Basic residues" evidence="1">
    <location>
        <begin position="44"/>
        <end position="53"/>
    </location>
</feature>
<feature type="compositionally biased region" description="Basic and acidic residues" evidence="1">
    <location>
        <begin position="227"/>
        <end position="239"/>
    </location>
</feature>
<dbReference type="AlphaFoldDB" id="A0A1Y1XN43"/>
<accession>A0A1Y1XN43</accession>
<feature type="compositionally biased region" description="Basic and acidic residues" evidence="1">
    <location>
        <begin position="282"/>
        <end position="299"/>
    </location>
</feature>
<feature type="domain" description="SANTA" evidence="2">
    <location>
        <begin position="109"/>
        <end position="204"/>
    </location>
</feature>
<name>A0A1Y1XN43_9FUNG</name>
<dbReference type="PANTHER" id="PTHR16124">
    <property type="entry name" value="MIS18-BINDING PROTEIN 1"/>
    <property type="match status" value="1"/>
</dbReference>
<feature type="compositionally biased region" description="Basic and acidic residues" evidence="1">
    <location>
        <begin position="378"/>
        <end position="391"/>
    </location>
</feature>
<dbReference type="Proteomes" id="UP000193498">
    <property type="component" value="Unassembled WGS sequence"/>
</dbReference>
<dbReference type="InterPro" id="IPR015216">
    <property type="entry name" value="SANTA"/>
</dbReference>
<evidence type="ECO:0000313" key="4">
    <source>
        <dbReference type="Proteomes" id="UP000193498"/>
    </source>
</evidence>
<comment type="caution">
    <text evidence="3">The sequence shown here is derived from an EMBL/GenBank/DDBJ whole genome shotgun (WGS) entry which is preliminary data.</text>
</comment>
<evidence type="ECO:0000256" key="1">
    <source>
        <dbReference type="SAM" id="MobiDB-lite"/>
    </source>
</evidence>
<evidence type="ECO:0000259" key="2">
    <source>
        <dbReference type="Pfam" id="PF09133"/>
    </source>
</evidence>
<keyword evidence="4" id="KW-1185">Reference proteome</keyword>
<feature type="compositionally biased region" description="Low complexity" evidence="1">
    <location>
        <begin position="56"/>
        <end position="71"/>
    </location>
</feature>
<feature type="compositionally biased region" description="Basic residues" evidence="1">
    <location>
        <begin position="487"/>
        <end position="500"/>
    </location>
</feature>
<evidence type="ECO:0000313" key="3">
    <source>
        <dbReference type="EMBL" id="ORX87177.1"/>
    </source>
</evidence>
<dbReference type="OrthoDB" id="2423123at2759"/>
<dbReference type="PANTHER" id="PTHR16124:SF3">
    <property type="entry name" value="MIS18-BINDING PROTEIN 1"/>
    <property type="match status" value="1"/>
</dbReference>
<feature type="region of interest" description="Disordered" evidence="1">
    <location>
        <begin position="1"/>
        <end position="104"/>
    </location>
</feature>
<dbReference type="GO" id="GO:0000775">
    <property type="term" value="C:chromosome, centromeric region"/>
    <property type="evidence" value="ECO:0007669"/>
    <property type="project" value="TreeGrafter"/>
</dbReference>
<dbReference type="EMBL" id="MCFE01000557">
    <property type="protein sequence ID" value="ORX87177.1"/>
    <property type="molecule type" value="Genomic_DNA"/>
</dbReference>
<feature type="region of interest" description="Disordered" evidence="1">
    <location>
        <begin position="227"/>
        <end position="261"/>
    </location>
</feature>
<sequence length="500" mass="56467">MMEIEQDGSEAAMPNDVADNHLTNQLKSSVETERVSTQDPPKATKARTSKRRINVAAKSVSKSLKKTTGSKAKTKQQANSNEEPDKQQPVDPGRELGSTSNGDNIPDSIVLKEWRLIKARTGNKLANYEYWIIVEGLRVMSDEKERVWHSSLIAERIDQTTLKTFSGSIYRLSGPISLQGMTDAGFSEDFANLFREGFPEEWKSWICVEFDGELSSEMKYKAQMQKRNLEERKKSEKADSTTTLSEIANISTEPENDHSEYNNQSIEFSYDDHLKITLDEVLPEEGHPETTEKPPDNAPRRSGRKPKPRINLVAKSRTRKSAKKDPPKSEEIQSFDALLDKQIVVPQEEKPVSKTSLRKLKMKLSKTAVQESHTSGKRASDLSERDVHIASHSESTSSNGSITNAIEAHPKTPARRVTKETHPEDKKHNEIASEKRGDKEKEPPSESGLTRSGRSVRKPREYWIVEENDHSHTPSKRARRTSEKPTKVKRKPGPARKRKA</sequence>
<reference evidence="3 4" key="1">
    <citation type="submission" date="2016-07" db="EMBL/GenBank/DDBJ databases">
        <title>Pervasive Adenine N6-methylation of Active Genes in Fungi.</title>
        <authorList>
            <consortium name="DOE Joint Genome Institute"/>
            <person name="Mondo S.J."/>
            <person name="Dannebaum R.O."/>
            <person name="Kuo R.C."/>
            <person name="Labutti K."/>
            <person name="Haridas S."/>
            <person name="Kuo A."/>
            <person name="Salamov A."/>
            <person name="Ahrendt S.R."/>
            <person name="Lipzen A."/>
            <person name="Sullivan W."/>
            <person name="Andreopoulos W.B."/>
            <person name="Clum A."/>
            <person name="Lindquist E."/>
            <person name="Daum C."/>
            <person name="Ramamoorthy G.K."/>
            <person name="Gryganskyi A."/>
            <person name="Culley D."/>
            <person name="Magnuson J.K."/>
            <person name="James T.Y."/>
            <person name="O'Malley M.A."/>
            <person name="Stajich J.E."/>
            <person name="Spatafora J.W."/>
            <person name="Visel A."/>
            <person name="Grigoriev I.V."/>
        </authorList>
    </citation>
    <scope>NUCLEOTIDE SEQUENCE [LARGE SCALE GENOMIC DNA]</scope>
    <source>
        <strain evidence="3 4">CBS 931.73</strain>
    </source>
</reference>
<gene>
    <name evidence="3" type="ORF">K493DRAFT_359956</name>
</gene>
<protein>
    <submittedName>
        <fullName evidence="3">Santa-domain-containing protein</fullName>
    </submittedName>
</protein>
<feature type="compositionally biased region" description="Basic and acidic residues" evidence="1">
    <location>
        <begin position="417"/>
        <end position="444"/>
    </location>
</feature>
<dbReference type="STRING" id="1314790.A0A1Y1XN43"/>
<feature type="compositionally biased region" description="Polar residues" evidence="1">
    <location>
        <begin position="392"/>
        <end position="404"/>
    </location>
</feature>
<feature type="compositionally biased region" description="Polar residues" evidence="1">
    <location>
        <begin position="240"/>
        <end position="253"/>
    </location>
</feature>
<dbReference type="Pfam" id="PF09133">
    <property type="entry name" value="SANTA"/>
    <property type="match status" value="1"/>
</dbReference>
<proteinExistence type="predicted"/>